<dbReference type="Proteomes" id="UP000320653">
    <property type="component" value="Unassembled WGS sequence"/>
</dbReference>
<organism evidence="2 3">
    <name type="scientific">Neorhizobium alkalisoli</name>
    <dbReference type="NCBI Taxonomy" id="528178"/>
    <lineage>
        <taxon>Bacteria</taxon>
        <taxon>Pseudomonadati</taxon>
        <taxon>Pseudomonadota</taxon>
        <taxon>Alphaproteobacteria</taxon>
        <taxon>Hyphomicrobiales</taxon>
        <taxon>Rhizobiaceae</taxon>
        <taxon>Rhizobium/Agrobacterium group</taxon>
        <taxon>Neorhizobium</taxon>
    </lineage>
</organism>
<feature type="region of interest" description="Disordered" evidence="1">
    <location>
        <begin position="1"/>
        <end position="60"/>
    </location>
</feature>
<evidence type="ECO:0000313" key="2">
    <source>
        <dbReference type="EMBL" id="TWF43371.1"/>
    </source>
</evidence>
<dbReference type="EMBL" id="VIWP01000021">
    <property type="protein sequence ID" value="TWF43371.1"/>
    <property type="molecule type" value="Genomic_DNA"/>
</dbReference>
<gene>
    <name evidence="2" type="ORF">FHW37_12141</name>
</gene>
<keyword evidence="3" id="KW-1185">Reference proteome</keyword>
<feature type="compositionally biased region" description="Basic and acidic residues" evidence="1">
    <location>
        <begin position="1"/>
        <end position="40"/>
    </location>
</feature>
<proteinExistence type="predicted"/>
<protein>
    <submittedName>
        <fullName evidence="2">Uncharacterized protein</fullName>
    </submittedName>
</protein>
<name>A0A561PZ25_9HYPH</name>
<dbReference type="OrthoDB" id="8293787at2"/>
<reference evidence="2 3" key="1">
    <citation type="submission" date="2019-06" db="EMBL/GenBank/DDBJ databases">
        <title>Sorghum-associated microbial communities from plants grown in Nebraska, USA.</title>
        <authorList>
            <person name="Schachtman D."/>
        </authorList>
    </citation>
    <scope>NUCLEOTIDE SEQUENCE [LARGE SCALE GENOMIC DNA]</scope>
    <source>
        <strain evidence="2 3">1225</strain>
    </source>
</reference>
<evidence type="ECO:0000313" key="3">
    <source>
        <dbReference type="Proteomes" id="UP000320653"/>
    </source>
</evidence>
<evidence type="ECO:0000256" key="1">
    <source>
        <dbReference type="SAM" id="MobiDB-lite"/>
    </source>
</evidence>
<dbReference type="RefSeq" id="WP_145643739.1">
    <property type="nucleotide sequence ID" value="NZ_VIWP01000021.1"/>
</dbReference>
<dbReference type="AlphaFoldDB" id="A0A561PZ25"/>
<sequence length="60" mass="6221">MNKDTKAQRAIEETAKTRAPVEDHPAAGPHAKDHLTDESKTPGAGSLPAKEEDSVSPGSG</sequence>
<comment type="caution">
    <text evidence="2">The sequence shown here is derived from an EMBL/GenBank/DDBJ whole genome shotgun (WGS) entry which is preliminary data.</text>
</comment>
<accession>A0A561PZ25</accession>